<name>C4XTT6_SOLM1</name>
<dbReference type="HOGENOM" id="CLU_1882396_0_0_7"/>
<dbReference type="RefSeq" id="WP_012749694.1">
    <property type="nucleotide sequence ID" value="NC_012796.1"/>
</dbReference>
<sequence length="135" mass="15286">MYYEKILRLYNLPESNFNLISKQIDLDTSGKTSHLTSIPQNDLKSSTKNITVSEKIEVDSIENINPGHDIEMTSSINSVDCFKCNYLENNGNYTPSDDLVCGFTNKKLTSTDTQCDNFEPKTELQNEPEIDDYTG</sequence>
<evidence type="ECO:0000313" key="3">
    <source>
        <dbReference type="Proteomes" id="UP000009071"/>
    </source>
</evidence>
<protein>
    <submittedName>
        <fullName evidence="2">Uncharacterized protein</fullName>
    </submittedName>
</protein>
<dbReference type="AlphaFoldDB" id="C4XTT6"/>
<feature type="region of interest" description="Disordered" evidence="1">
    <location>
        <begin position="114"/>
        <end position="135"/>
    </location>
</feature>
<dbReference type="Proteomes" id="UP000009071">
    <property type="component" value="Chromosome"/>
</dbReference>
<proteinExistence type="predicted"/>
<keyword evidence="3" id="KW-1185">Reference proteome</keyword>
<evidence type="ECO:0000256" key="1">
    <source>
        <dbReference type="SAM" id="MobiDB-lite"/>
    </source>
</evidence>
<accession>C4XTT6</accession>
<dbReference type="EMBL" id="AP010904">
    <property type="protein sequence ID" value="BAH73601.1"/>
    <property type="molecule type" value="Genomic_DNA"/>
</dbReference>
<gene>
    <name evidence="2" type="ordered locus">DMR_01100</name>
</gene>
<feature type="compositionally biased region" description="Acidic residues" evidence="1">
    <location>
        <begin position="126"/>
        <end position="135"/>
    </location>
</feature>
<evidence type="ECO:0000313" key="2">
    <source>
        <dbReference type="EMBL" id="BAH73601.1"/>
    </source>
</evidence>
<dbReference type="KEGG" id="dma:DMR_01100"/>
<organism evidence="2 3">
    <name type="scientific">Solidesulfovibrio magneticus (strain ATCC 700980 / DSM 13731 / RS-1)</name>
    <name type="common">Desulfovibrio magneticus</name>
    <dbReference type="NCBI Taxonomy" id="573370"/>
    <lineage>
        <taxon>Bacteria</taxon>
        <taxon>Pseudomonadati</taxon>
        <taxon>Thermodesulfobacteriota</taxon>
        <taxon>Desulfovibrionia</taxon>
        <taxon>Desulfovibrionales</taxon>
        <taxon>Desulfovibrionaceae</taxon>
        <taxon>Solidesulfovibrio</taxon>
    </lineage>
</organism>
<reference evidence="2 3" key="1">
    <citation type="journal article" date="2009" name="Genome Res.">
        <title>Whole genome sequence of Desulfovibrio magneticus strain RS-1 revealed common gene clusters in magnetotactic bacteria.</title>
        <authorList>
            <person name="Nakazawa H."/>
            <person name="Arakaki A."/>
            <person name="Narita-Yamada S."/>
            <person name="Yashiro I."/>
            <person name="Jinno K."/>
            <person name="Aoki N."/>
            <person name="Tsuruyama A."/>
            <person name="Okamura Y."/>
            <person name="Tanikawa S."/>
            <person name="Fujita N."/>
            <person name="Takeyama H."/>
            <person name="Matsunaga T."/>
        </authorList>
    </citation>
    <scope>NUCLEOTIDE SEQUENCE [LARGE SCALE GENOMIC DNA]</scope>
    <source>
        <strain evidence="3">ATCC 700980 / DSM 13731 / RS-1</strain>
    </source>
</reference>